<evidence type="ECO:0000256" key="4">
    <source>
        <dbReference type="PIRSR" id="PIRSR000894-2"/>
    </source>
</evidence>
<keyword evidence="4" id="KW-1015">Disulfide bond</keyword>
<dbReference type="GO" id="GO:0009277">
    <property type="term" value="C:fungal-type cell wall"/>
    <property type="evidence" value="ECO:0007669"/>
    <property type="project" value="TreeGrafter"/>
</dbReference>
<feature type="disulfide bond" evidence="4">
    <location>
        <begin position="54"/>
        <end position="390"/>
    </location>
</feature>
<reference evidence="6 7" key="1">
    <citation type="journal article" date="2020" name="ISME J.">
        <title>Uncovering the hidden diversity of litter-decomposition mechanisms in mushroom-forming fungi.</title>
        <authorList>
            <person name="Floudas D."/>
            <person name="Bentzer J."/>
            <person name="Ahren D."/>
            <person name="Johansson T."/>
            <person name="Persson P."/>
            <person name="Tunlid A."/>
        </authorList>
    </citation>
    <scope>NUCLEOTIDE SEQUENCE [LARGE SCALE GENOMIC DNA]</scope>
    <source>
        <strain evidence="6 7">CBS 146.42</strain>
    </source>
</reference>
<evidence type="ECO:0000256" key="1">
    <source>
        <dbReference type="ARBA" id="ARBA00022801"/>
    </source>
</evidence>
<feature type="chain" id="PRO_5034014117" description="Phosphoglycerate mutase-like protein" evidence="5">
    <location>
        <begin position="24"/>
        <end position="498"/>
    </location>
</feature>
<dbReference type="InterPro" id="IPR000560">
    <property type="entry name" value="His_Pase_clade-2"/>
</dbReference>
<dbReference type="PIRSF" id="PIRSF000894">
    <property type="entry name" value="Acid_phosphatase"/>
    <property type="match status" value="1"/>
</dbReference>
<comment type="caution">
    <text evidence="6">The sequence shown here is derived from an EMBL/GenBank/DDBJ whole genome shotgun (WGS) entry which is preliminary data.</text>
</comment>
<protein>
    <recommendedName>
        <fullName evidence="8">Phosphoglycerate mutase-like protein</fullName>
    </recommendedName>
</protein>
<feature type="signal peptide" evidence="5">
    <location>
        <begin position="1"/>
        <end position="23"/>
    </location>
</feature>
<evidence type="ECO:0000256" key="5">
    <source>
        <dbReference type="SAM" id="SignalP"/>
    </source>
</evidence>
<feature type="disulfide bond" evidence="4">
    <location>
        <begin position="433"/>
        <end position="441"/>
    </location>
</feature>
<dbReference type="AlphaFoldDB" id="A0A8H5CPQ5"/>
<keyword evidence="2" id="KW-0325">Glycoprotein</keyword>
<evidence type="ECO:0000256" key="2">
    <source>
        <dbReference type="ARBA" id="ARBA00023180"/>
    </source>
</evidence>
<dbReference type="Pfam" id="PF00328">
    <property type="entry name" value="His_Phos_2"/>
    <property type="match status" value="1"/>
</dbReference>
<evidence type="ECO:0008006" key="8">
    <source>
        <dbReference type="Google" id="ProtNLM"/>
    </source>
</evidence>
<accession>A0A8H5CPQ5</accession>
<proteinExistence type="predicted"/>
<sequence>MKATVILYTLALSIAHTIHTAAGEFNPLHHSGPASPYFDAPPEAEIPEETPGGCVVDQAAYLVRHGSRYPEPGSFTGWQNLFQKFQNSSYIASGPLNFIPTWTPPVDDQPHEPLFLTSTGSREAFDLGVQLRKRYRLTPGGANFTVWSAGQQRVIDTASYFLRGYLSQGNYLTEPSSNRGSIVSLPDSVNFTFADSLTSSNGCPNYNLGNNGSAQSNTFRQTFQGQIARRLNKFLNGLVLENTDIGVMQDLCGFQAEVDGDTRFCDIFTPSEWLNYEYAHDLNYYYGSGPGNPFSATVGFGWLKAIADLLNAGPGSIVSAGNFIPPPLIMSFTHDNNLPPILSALGVWNSSAEHGVFPLPVTHIPRARRSFRSSHVVSFRGYIALERLSCSNPLPSSVKHEAGKVVPLPGTSPESKKYVRLKTNNAVVPIPNCTSGPGSSCPLKQFVTYVNKNRATAAGDFVRVCGLEGVANATGEVDFFTQVPSKNAQSSFTELPVS</sequence>
<feature type="active site" description="Nucleophile" evidence="3">
    <location>
        <position position="65"/>
    </location>
</feature>
<dbReference type="InterPro" id="IPR033379">
    <property type="entry name" value="Acid_Pase_AS"/>
</dbReference>
<organism evidence="6 7">
    <name type="scientific">Leucocoprinus leucothites</name>
    <dbReference type="NCBI Taxonomy" id="201217"/>
    <lineage>
        <taxon>Eukaryota</taxon>
        <taxon>Fungi</taxon>
        <taxon>Dikarya</taxon>
        <taxon>Basidiomycota</taxon>
        <taxon>Agaricomycotina</taxon>
        <taxon>Agaricomycetes</taxon>
        <taxon>Agaricomycetidae</taxon>
        <taxon>Agaricales</taxon>
        <taxon>Agaricineae</taxon>
        <taxon>Agaricaceae</taxon>
        <taxon>Leucocoprinus</taxon>
    </lineage>
</organism>
<evidence type="ECO:0000313" key="7">
    <source>
        <dbReference type="Proteomes" id="UP000559027"/>
    </source>
</evidence>
<dbReference type="PANTHER" id="PTHR20963:SF18">
    <property type="entry name" value="ACID PHOSPHATASE PHO11-RELATED"/>
    <property type="match status" value="1"/>
</dbReference>
<name>A0A8H5CPQ5_9AGAR</name>
<dbReference type="GO" id="GO:0003993">
    <property type="term" value="F:acid phosphatase activity"/>
    <property type="evidence" value="ECO:0007669"/>
    <property type="project" value="TreeGrafter"/>
</dbReference>
<dbReference type="Gene3D" id="3.40.50.1240">
    <property type="entry name" value="Phosphoglycerate mutase-like"/>
    <property type="match status" value="1"/>
</dbReference>
<gene>
    <name evidence="6" type="ORF">D9756_011242</name>
</gene>
<dbReference type="PROSITE" id="PS00778">
    <property type="entry name" value="HIS_ACID_PHOSPHAT_2"/>
    <property type="match status" value="1"/>
</dbReference>
<dbReference type="PANTHER" id="PTHR20963">
    <property type="entry name" value="MULTIPLE INOSITOL POLYPHOSPHATE PHOSPHATASE-RELATED"/>
    <property type="match status" value="1"/>
</dbReference>
<dbReference type="CDD" id="cd07061">
    <property type="entry name" value="HP_HAP_like"/>
    <property type="match status" value="1"/>
</dbReference>
<keyword evidence="7" id="KW-1185">Reference proteome</keyword>
<dbReference type="PROSITE" id="PS00616">
    <property type="entry name" value="HIS_ACID_PHOSPHAT_1"/>
    <property type="match status" value="1"/>
</dbReference>
<keyword evidence="1" id="KW-0378">Hydrolase</keyword>
<dbReference type="InterPro" id="IPR029033">
    <property type="entry name" value="His_PPase_superfam"/>
</dbReference>
<feature type="disulfide bond" evidence="4">
    <location>
        <begin position="252"/>
        <end position="265"/>
    </location>
</feature>
<dbReference type="InterPro" id="IPR016274">
    <property type="entry name" value="Histidine_acid_Pase_euk"/>
</dbReference>
<evidence type="ECO:0000256" key="3">
    <source>
        <dbReference type="PIRSR" id="PIRSR000894-1"/>
    </source>
</evidence>
<dbReference type="SUPFAM" id="SSF53254">
    <property type="entry name" value="Phosphoglycerate mutase-like"/>
    <property type="match status" value="1"/>
</dbReference>
<dbReference type="OrthoDB" id="6509975at2759"/>
<feature type="active site" description="Proton donor" evidence="3">
    <location>
        <position position="335"/>
    </location>
</feature>
<dbReference type="EMBL" id="JAACJO010000042">
    <property type="protein sequence ID" value="KAF5345650.1"/>
    <property type="molecule type" value="Genomic_DNA"/>
</dbReference>
<evidence type="ECO:0000313" key="6">
    <source>
        <dbReference type="EMBL" id="KAF5345650.1"/>
    </source>
</evidence>
<keyword evidence="5" id="KW-0732">Signal</keyword>
<dbReference type="Proteomes" id="UP000559027">
    <property type="component" value="Unassembled WGS sequence"/>
</dbReference>